<keyword evidence="4" id="KW-0997">Cell inner membrane</keyword>
<dbReference type="PIRSF" id="PIRSF004925">
    <property type="entry name" value="HcaT"/>
    <property type="match status" value="1"/>
</dbReference>
<evidence type="ECO:0000256" key="1">
    <source>
        <dbReference type="ARBA" id="ARBA00004429"/>
    </source>
</evidence>
<feature type="transmembrane region" description="Helical" evidence="8">
    <location>
        <begin position="267"/>
        <end position="286"/>
    </location>
</feature>
<feature type="transmembrane region" description="Helical" evidence="8">
    <location>
        <begin position="95"/>
        <end position="114"/>
    </location>
</feature>
<evidence type="ECO:0000256" key="8">
    <source>
        <dbReference type="SAM" id="Phobius"/>
    </source>
</evidence>
<gene>
    <name evidence="10" type="ORF">KHA93_13160</name>
</gene>
<evidence type="ECO:0000256" key="5">
    <source>
        <dbReference type="ARBA" id="ARBA00022692"/>
    </source>
</evidence>
<evidence type="ECO:0000256" key="7">
    <source>
        <dbReference type="ARBA" id="ARBA00023136"/>
    </source>
</evidence>
<feature type="transmembrane region" description="Helical" evidence="8">
    <location>
        <begin position="42"/>
        <end position="61"/>
    </location>
</feature>
<dbReference type="InterPro" id="IPR036259">
    <property type="entry name" value="MFS_trans_sf"/>
</dbReference>
<feature type="transmembrane region" description="Helical" evidence="8">
    <location>
        <begin position="159"/>
        <end position="179"/>
    </location>
</feature>
<dbReference type="Gene3D" id="1.20.1250.20">
    <property type="entry name" value="MFS general substrate transporter like domains"/>
    <property type="match status" value="2"/>
</dbReference>
<feature type="transmembrane region" description="Helical" evidence="8">
    <location>
        <begin position="200"/>
        <end position="218"/>
    </location>
</feature>
<keyword evidence="2" id="KW-0813">Transport</keyword>
<dbReference type="SUPFAM" id="SSF103473">
    <property type="entry name" value="MFS general substrate transporter"/>
    <property type="match status" value="1"/>
</dbReference>
<sequence length="388" mass="43549">MNRQPLFWNLKGFLFLVGAMNTFVVSYFPLYFKHVGLTTSEIGMFLALGTFVGLFGQPFWGLLSDKYKTVKKIVNVVLFGSVLGLVWIFQLSHIAWIFVAGSFFYLFYNALFPLSENLTKRLADQNGVSFGSIRSWAAVGFALVSLLSGFLFAKIGIQYIAFPMIFLGAITFLLSLRLTDAKTGTKKMDFKQMGAFFKNPTLLLFFLLVSFISLTHRMNDSFISLYLFDIGGDETLVGWLWFMAVASEAIMFFTATVWFRPQKPIQYIILSGFLYMGRWIVIGFISNPLHLIVVQVLHGVCYAIFFMGAIEYLYKRLPTEMQATGHMVFMLIVFGVTGIIGSLAGGFIFDAYGGATLYFIMAAFTFIGIAGLVYFNTKKDPAPVLVSD</sequence>
<feature type="transmembrane region" description="Helical" evidence="8">
    <location>
        <begin position="238"/>
        <end position="260"/>
    </location>
</feature>
<dbReference type="InterPro" id="IPR026032">
    <property type="entry name" value="HcaT-like"/>
</dbReference>
<evidence type="ECO:0000313" key="11">
    <source>
        <dbReference type="Proteomes" id="UP000682713"/>
    </source>
</evidence>
<evidence type="ECO:0000256" key="6">
    <source>
        <dbReference type="ARBA" id="ARBA00022989"/>
    </source>
</evidence>
<comment type="caution">
    <text evidence="10">The sequence shown here is derived from an EMBL/GenBank/DDBJ whole genome shotgun (WGS) entry which is preliminary data.</text>
</comment>
<dbReference type="PANTHER" id="PTHR23522:SF10">
    <property type="entry name" value="3-PHENYLPROPIONIC ACID TRANSPORTER-RELATED"/>
    <property type="match status" value="1"/>
</dbReference>
<reference evidence="10 11" key="1">
    <citation type="submission" date="2021-05" db="EMBL/GenBank/DDBJ databases">
        <title>Novel Bacillus species.</title>
        <authorList>
            <person name="Liu G."/>
        </authorList>
    </citation>
    <scope>NUCLEOTIDE SEQUENCE [LARGE SCALE GENOMIC DNA]</scope>
    <source>
        <strain evidence="10 11">FJAT-49732</strain>
    </source>
</reference>
<keyword evidence="3" id="KW-1003">Cell membrane</keyword>
<dbReference type="GO" id="GO:0030395">
    <property type="term" value="F:lactose binding"/>
    <property type="evidence" value="ECO:0007669"/>
    <property type="project" value="TreeGrafter"/>
</dbReference>
<feature type="transmembrane region" description="Helical" evidence="8">
    <location>
        <begin position="135"/>
        <end position="153"/>
    </location>
</feature>
<dbReference type="RefSeq" id="WP_213111144.1">
    <property type="nucleotide sequence ID" value="NZ_JAGYPJ010000001.1"/>
</dbReference>
<feature type="transmembrane region" description="Helical" evidence="8">
    <location>
        <begin position="326"/>
        <end position="349"/>
    </location>
</feature>
<organism evidence="10 11">
    <name type="scientific">Lederbergia citrisecunda</name>
    <dbReference type="NCBI Taxonomy" id="2833583"/>
    <lineage>
        <taxon>Bacteria</taxon>
        <taxon>Bacillati</taxon>
        <taxon>Bacillota</taxon>
        <taxon>Bacilli</taxon>
        <taxon>Bacillales</taxon>
        <taxon>Bacillaceae</taxon>
        <taxon>Lederbergia</taxon>
    </lineage>
</organism>
<feature type="transmembrane region" description="Helical" evidence="8">
    <location>
        <begin position="12"/>
        <end position="30"/>
    </location>
</feature>
<proteinExistence type="predicted"/>
<evidence type="ECO:0000256" key="4">
    <source>
        <dbReference type="ARBA" id="ARBA00022519"/>
    </source>
</evidence>
<keyword evidence="5 8" id="KW-0812">Transmembrane</keyword>
<feature type="transmembrane region" description="Helical" evidence="8">
    <location>
        <begin position="355"/>
        <end position="375"/>
    </location>
</feature>
<keyword evidence="7 8" id="KW-0472">Membrane</keyword>
<evidence type="ECO:0000256" key="3">
    <source>
        <dbReference type="ARBA" id="ARBA00022475"/>
    </source>
</evidence>
<feature type="transmembrane region" description="Helical" evidence="8">
    <location>
        <begin position="292"/>
        <end position="314"/>
    </location>
</feature>
<protein>
    <submittedName>
        <fullName evidence="10">MFS transporter</fullName>
    </submittedName>
</protein>
<evidence type="ECO:0000259" key="9">
    <source>
        <dbReference type="Pfam" id="PF12832"/>
    </source>
</evidence>
<accession>A0A942TPM7</accession>
<dbReference type="GO" id="GO:0015528">
    <property type="term" value="F:lactose:proton symporter activity"/>
    <property type="evidence" value="ECO:0007669"/>
    <property type="project" value="TreeGrafter"/>
</dbReference>
<keyword evidence="6 8" id="KW-1133">Transmembrane helix</keyword>
<comment type="subcellular location">
    <subcellularLocation>
        <location evidence="1">Cell inner membrane</location>
        <topology evidence="1">Multi-pass membrane protein</topology>
    </subcellularLocation>
</comment>
<dbReference type="GO" id="GO:0005886">
    <property type="term" value="C:plasma membrane"/>
    <property type="evidence" value="ECO:0007669"/>
    <property type="project" value="UniProtKB-SubCell"/>
</dbReference>
<dbReference type="AlphaFoldDB" id="A0A942TPM7"/>
<keyword evidence="11" id="KW-1185">Reference proteome</keyword>
<evidence type="ECO:0000313" key="10">
    <source>
        <dbReference type="EMBL" id="MBS4200581.1"/>
    </source>
</evidence>
<feature type="domain" description="Major facilitator superfamily associated" evidence="9">
    <location>
        <begin position="7"/>
        <end position="358"/>
    </location>
</feature>
<dbReference type="Pfam" id="PF12832">
    <property type="entry name" value="MFS_1_like"/>
    <property type="match status" value="1"/>
</dbReference>
<dbReference type="PANTHER" id="PTHR23522">
    <property type="entry name" value="BLL5896 PROTEIN"/>
    <property type="match status" value="1"/>
</dbReference>
<evidence type="ECO:0000256" key="2">
    <source>
        <dbReference type="ARBA" id="ARBA00022448"/>
    </source>
</evidence>
<name>A0A942TPM7_9BACI</name>
<dbReference type="InterPro" id="IPR024989">
    <property type="entry name" value="MFS_assoc_dom"/>
</dbReference>
<dbReference type="Proteomes" id="UP000682713">
    <property type="component" value="Unassembled WGS sequence"/>
</dbReference>
<feature type="transmembrane region" description="Helical" evidence="8">
    <location>
        <begin position="73"/>
        <end position="89"/>
    </location>
</feature>
<dbReference type="EMBL" id="JAGYPJ010000001">
    <property type="protein sequence ID" value="MBS4200581.1"/>
    <property type="molecule type" value="Genomic_DNA"/>
</dbReference>